<dbReference type="VEuPathDB" id="CryptoDB:Vbra_378"/>
<protein>
    <submittedName>
        <fullName evidence="1">Uncharacterized protein</fullName>
    </submittedName>
</protein>
<sequence length="96" mass="10342">MAAIDDGCLDIACIGLGADHLEFLMLESFNIILNDTSVTLSQRAKDDITCRGGCVKAIQRFTKHPDQAVSTEATQAVKALQLHATAKMHRVEAVTS</sequence>
<gene>
    <name evidence="1" type="ORF">Vbra_378</name>
</gene>
<accession>A0A0G4FLA5</accession>
<evidence type="ECO:0000313" key="2">
    <source>
        <dbReference type="Proteomes" id="UP000041254"/>
    </source>
</evidence>
<reference evidence="1 2" key="1">
    <citation type="submission" date="2014-11" db="EMBL/GenBank/DDBJ databases">
        <authorList>
            <person name="Zhu J."/>
            <person name="Qi W."/>
            <person name="Song R."/>
        </authorList>
    </citation>
    <scope>NUCLEOTIDE SEQUENCE [LARGE SCALE GENOMIC DNA]</scope>
</reference>
<dbReference type="EMBL" id="CDMY01000458">
    <property type="protein sequence ID" value="CEM14781.1"/>
    <property type="molecule type" value="Genomic_DNA"/>
</dbReference>
<proteinExistence type="predicted"/>
<evidence type="ECO:0000313" key="1">
    <source>
        <dbReference type="EMBL" id="CEM14781.1"/>
    </source>
</evidence>
<dbReference type="Proteomes" id="UP000041254">
    <property type="component" value="Unassembled WGS sequence"/>
</dbReference>
<dbReference type="AlphaFoldDB" id="A0A0G4FLA5"/>
<name>A0A0G4FLA5_VITBC</name>
<keyword evidence="2" id="KW-1185">Reference proteome</keyword>
<organism evidence="1 2">
    <name type="scientific">Vitrella brassicaformis (strain CCMP3155)</name>
    <dbReference type="NCBI Taxonomy" id="1169540"/>
    <lineage>
        <taxon>Eukaryota</taxon>
        <taxon>Sar</taxon>
        <taxon>Alveolata</taxon>
        <taxon>Colpodellida</taxon>
        <taxon>Vitrellaceae</taxon>
        <taxon>Vitrella</taxon>
    </lineage>
</organism>
<dbReference type="InParanoid" id="A0A0G4FLA5"/>